<name>H8I954_METCZ</name>
<dbReference type="Pfam" id="PF01841">
    <property type="entry name" value="Transglut_core"/>
    <property type="match status" value="1"/>
</dbReference>
<keyword evidence="2" id="KW-0378">Hydrolase</keyword>
<gene>
    <name evidence="2" type="ordered locus">Mtc_0286</name>
</gene>
<accession>H8I954</accession>
<dbReference type="GO" id="GO:0008233">
    <property type="term" value="F:peptidase activity"/>
    <property type="evidence" value="ECO:0007669"/>
    <property type="project" value="UniProtKB-KW"/>
</dbReference>
<feature type="domain" description="Transglutaminase-like" evidence="1">
    <location>
        <begin position="237"/>
        <end position="335"/>
    </location>
</feature>
<evidence type="ECO:0000313" key="2">
    <source>
        <dbReference type="EMBL" id="AFC99057.1"/>
    </source>
</evidence>
<evidence type="ECO:0000259" key="1">
    <source>
        <dbReference type="Pfam" id="PF01841"/>
    </source>
</evidence>
<evidence type="ECO:0000313" key="3">
    <source>
        <dbReference type="Proteomes" id="UP000005233"/>
    </source>
</evidence>
<protein>
    <submittedName>
        <fullName evidence="2">Transglutaminase-like enzyme, putative cysteine protease</fullName>
    </submittedName>
</protein>
<dbReference type="InterPro" id="IPR002931">
    <property type="entry name" value="Transglutaminase-like"/>
</dbReference>
<dbReference type="HOGENOM" id="CLU_695614_0_0_2"/>
<keyword evidence="3" id="KW-1185">Reference proteome</keyword>
<proteinExistence type="predicted"/>
<dbReference type="Gene3D" id="3.10.620.30">
    <property type="match status" value="1"/>
</dbReference>
<dbReference type="KEGG" id="mez:Mtc_0286"/>
<reference evidence="2 3" key="1">
    <citation type="journal article" date="2012" name="J. Bacteriol.">
        <title>Complete genome sequence of a thermophilic methanogen, Methanocella conradii HZ254, isolated from Chinese rice field soil.</title>
        <authorList>
            <person name="Lu Z."/>
            <person name="Lu Y."/>
        </authorList>
    </citation>
    <scope>NUCLEOTIDE SEQUENCE [LARGE SCALE GENOMIC DNA]</scope>
    <source>
        <strain evidence="3">DSM 24694 / JCM 17849 / CGMCC 1.5162 / HZ254</strain>
    </source>
</reference>
<dbReference type="STRING" id="1041930.Mtc_0286"/>
<dbReference type="eggNOG" id="arCOG02165">
    <property type="taxonomic scope" value="Archaea"/>
</dbReference>
<organism evidence="2 3">
    <name type="scientific">Methanocella conradii (strain DSM 24694 / JCM 17849 / CGMCC 1.5162 / HZ254)</name>
    <dbReference type="NCBI Taxonomy" id="1041930"/>
    <lineage>
        <taxon>Archaea</taxon>
        <taxon>Methanobacteriati</taxon>
        <taxon>Methanobacteriota</taxon>
        <taxon>Stenosarchaea group</taxon>
        <taxon>Methanomicrobia</taxon>
        <taxon>Methanocellales</taxon>
        <taxon>Methanocellaceae</taxon>
        <taxon>Methanocella</taxon>
    </lineage>
</organism>
<keyword evidence="2" id="KW-0645">Protease</keyword>
<dbReference type="AlphaFoldDB" id="H8I954"/>
<dbReference type="Proteomes" id="UP000005233">
    <property type="component" value="Chromosome"/>
</dbReference>
<dbReference type="SUPFAM" id="SSF54001">
    <property type="entry name" value="Cysteine proteinases"/>
    <property type="match status" value="1"/>
</dbReference>
<dbReference type="EMBL" id="CP003243">
    <property type="protein sequence ID" value="AFC99057.1"/>
    <property type="molecule type" value="Genomic_DNA"/>
</dbReference>
<sequence length="396" mass="44253">MSNYSINVTPEKKPVLDKRWEQTHSGAVLWNQSMSIPKDIMVLGDTKLSSNFMAMDNMPSAQISNLTQLSNKNSTPSNGMQSLRASANVYITSVYYNWYWVQDVAFSDEVTIYNAGPDVASGRVIIWILEDGYGFAAPFYNLAPGYTTTVTVPFEAISGSSSVGVKPINVEVRVGPDDISTHFIRLSTDGVEVYNNDANHLADPDGGDSLESSELYHPFNNGYTILREAALAGDNSYTPYYTAYFINDYVNRHMHYAEEAEYYYPYVIYSVSDLYMTSHGYIGVCDDYSTLSIAFERALGVPSRYYRIEMNNPQGPVGHGITEIWDGTGWVHSDPTWHVFNNPQVYKQSGYTDVHLWLQSDASDSVYAGDPSGDQFLDPKFDFGIIVDLGEPPAYN</sequence>
<dbReference type="eggNOG" id="arCOG02079">
    <property type="taxonomic scope" value="Archaea"/>
</dbReference>
<dbReference type="InterPro" id="IPR038765">
    <property type="entry name" value="Papain-like_cys_pep_sf"/>
</dbReference>
<dbReference type="GO" id="GO:0006508">
    <property type="term" value="P:proteolysis"/>
    <property type="evidence" value="ECO:0007669"/>
    <property type="project" value="UniProtKB-KW"/>
</dbReference>